<organism evidence="2 3">
    <name type="scientific">Hydnum rufescens UP504</name>
    <dbReference type="NCBI Taxonomy" id="1448309"/>
    <lineage>
        <taxon>Eukaryota</taxon>
        <taxon>Fungi</taxon>
        <taxon>Dikarya</taxon>
        <taxon>Basidiomycota</taxon>
        <taxon>Agaricomycotina</taxon>
        <taxon>Agaricomycetes</taxon>
        <taxon>Cantharellales</taxon>
        <taxon>Hydnaceae</taxon>
        <taxon>Hydnum</taxon>
    </lineage>
</organism>
<proteinExistence type="predicted"/>
<sequence length="142" mass="15441">MVNGDSDNAVPLKVRGNAKPRSKAVVSPQPVSHLSEEPSSDEDDEDLKGGPFTTPEVEKIKAEYAAFDKRIAGLAREMGRSVNSIQKIVRPAYDELVKKYGGEKSEDWAAESARLVKEYTETRAAISADIAKHGGGSCENHR</sequence>
<gene>
    <name evidence="2" type="ORF">BS47DRAFT_1392759</name>
</gene>
<feature type="region of interest" description="Disordered" evidence="1">
    <location>
        <begin position="1"/>
        <end position="55"/>
    </location>
</feature>
<evidence type="ECO:0000256" key="1">
    <source>
        <dbReference type="SAM" id="MobiDB-lite"/>
    </source>
</evidence>
<reference evidence="2" key="1">
    <citation type="journal article" date="2020" name="Nat. Commun.">
        <title>Large-scale genome sequencing of mycorrhizal fungi provides insights into the early evolution of symbiotic traits.</title>
        <authorList>
            <person name="Miyauchi S."/>
            <person name="Kiss E."/>
            <person name="Kuo A."/>
            <person name="Drula E."/>
            <person name="Kohler A."/>
            <person name="Sanchez-Garcia M."/>
            <person name="Morin E."/>
            <person name="Andreopoulos B."/>
            <person name="Barry K.W."/>
            <person name="Bonito G."/>
            <person name="Buee M."/>
            <person name="Carver A."/>
            <person name="Chen C."/>
            <person name="Cichocki N."/>
            <person name="Clum A."/>
            <person name="Culley D."/>
            <person name="Crous P.W."/>
            <person name="Fauchery L."/>
            <person name="Girlanda M."/>
            <person name="Hayes R.D."/>
            <person name="Keri Z."/>
            <person name="LaButti K."/>
            <person name="Lipzen A."/>
            <person name="Lombard V."/>
            <person name="Magnuson J."/>
            <person name="Maillard F."/>
            <person name="Murat C."/>
            <person name="Nolan M."/>
            <person name="Ohm R.A."/>
            <person name="Pangilinan J."/>
            <person name="Pereira M.F."/>
            <person name="Perotto S."/>
            <person name="Peter M."/>
            <person name="Pfister S."/>
            <person name="Riley R."/>
            <person name="Sitrit Y."/>
            <person name="Stielow J.B."/>
            <person name="Szollosi G."/>
            <person name="Zifcakova L."/>
            <person name="Stursova M."/>
            <person name="Spatafora J.W."/>
            <person name="Tedersoo L."/>
            <person name="Vaario L.M."/>
            <person name="Yamada A."/>
            <person name="Yan M."/>
            <person name="Wang P."/>
            <person name="Xu J."/>
            <person name="Bruns T."/>
            <person name="Baldrian P."/>
            <person name="Vilgalys R."/>
            <person name="Dunand C."/>
            <person name="Henrissat B."/>
            <person name="Grigoriev I.V."/>
            <person name="Hibbett D."/>
            <person name="Nagy L.G."/>
            <person name="Martin F.M."/>
        </authorList>
    </citation>
    <scope>NUCLEOTIDE SEQUENCE</scope>
    <source>
        <strain evidence="2">UP504</strain>
    </source>
</reference>
<keyword evidence="3" id="KW-1185">Reference proteome</keyword>
<name>A0A9P6AXV0_9AGAM</name>
<dbReference type="Proteomes" id="UP000886523">
    <property type="component" value="Unassembled WGS sequence"/>
</dbReference>
<dbReference type="AlphaFoldDB" id="A0A9P6AXV0"/>
<evidence type="ECO:0000313" key="3">
    <source>
        <dbReference type="Proteomes" id="UP000886523"/>
    </source>
</evidence>
<evidence type="ECO:0000313" key="2">
    <source>
        <dbReference type="EMBL" id="KAF9514009.1"/>
    </source>
</evidence>
<protein>
    <submittedName>
        <fullName evidence="2">Uncharacterized protein</fullName>
    </submittedName>
</protein>
<accession>A0A9P6AXV0</accession>
<dbReference type="EMBL" id="MU128965">
    <property type="protein sequence ID" value="KAF9514009.1"/>
    <property type="molecule type" value="Genomic_DNA"/>
</dbReference>
<comment type="caution">
    <text evidence="2">The sequence shown here is derived from an EMBL/GenBank/DDBJ whole genome shotgun (WGS) entry which is preliminary data.</text>
</comment>